<comment type="caution">
    <text evidence="1">The sequence shown here is derived from an EMBL/GenBank/DDBJ whole genome shotgun (WGS) entry which is preliminary data.</text>
</comment>
<sequence length="216" mass="24468">MVLAGNLVGTVMFREWEFGGEYVFGEGGQLLLVVKKWFFSVVILHVANNSSINAAETMLQIQNSVALKRMLICQLKVHFKFNSFKEDADMLTETALEVLHRFKPTNLVPPLETVFLVPFKGASDVVLDIHHGEKRFVGFTIDTKSLDADVNRKCIYGAQVGAYTKIFGLILHGPVSPHIDMVKVFKEFHVYMHHKSFLFKIGSNFYITESPKEVDK</sequence>
<evidence type="ECO:0000313" key="1">
    <source>
        <dbReference type="EMBL" id="GEU38167.1"/>
    </source>
</evidence>
<reference evidence="1" key="1">
    <citation type="journal article" date="2019" name="Sci. Rep.">
        <title>Draft genome of Tanacetum cinerariifolium, the natural source of mosquito coil.</title>
        <authorList>
            <person name="Yamashiro T."/>
            <person name="Shiraishi A."/>
            <person name="Satake H."/>
            <person name="Nakayama K."/>
        </authorList>
    </citation>
    <scope>NUCLEOTIDE SEQUENCE</scope>
</reference>
<organism evidence="1">
    <name type="scientific">Tanacetum cinerariifolium</name>
    <name type="common">Dalmatian daisy</name>
    <name type="synonym">Chrysanthemum cinerariifolium</name>
    <dbReference type="NCBI Taxonomy" id="118510"/>
    <lineage>
        <taxon>Eukaryota</taxon>
        <taxon>Viridiplantae</taxon>
        <taxon>Streptophyta</taxon>
        <taxon>Embryophyta</taxon>
        <taxon>Tracheophyta</taxon>
        <taxon>Spermatophyta</taxon>
        <taxon>Magnoliopsida</taxon>
        <taxon>eudicotyledons</taxon>
        <taxon>Gunneridae</taxon>
        <taxon>Pentapetalae</taxon>
        <taxon>asterids</taxon>
        <taxon>campanulids</taxon>
        <taxon>Asterales</taxon>
        <taxon>Asteraceae</taxon>
        <taxon>Asteroideae</taxon>
        <taxon>Anthemideae</taxon>
        <taxon>Anthemidinae</taxon>
        <taxon>Tanacetum</taxon>
    </lineage>
</organism>
<proteinExistence type="predicted"/>
<name>A0A6L2JNJ6_TANCI</name>
<gene>
    <name evidence="1" type="ORF">Tci_010145</name>
</gene>
<dbReference type="Gene3D" id="3.30.420.100">
    <property type="match status" value="1"/>
</dbReference>
<accession>A0A6L2JNJ6</accession>
<protein>
    <submittedName>
        <fullName evidence="1">Uncharacterized protein</fullName>
    </submittedName>
</protein>
<dbReference type="EMBL" id="BKCJ010001019">
    <property type="protein sequence ID" value="GEU38167.1"/>
    <property type="molecule type" value="Genomic_DNA"/>
</dbReference>
<dbReference type="AlphaFoldDB" id="A0A6L2JNJ6"/>
<feature type="non-terminal residue" evidence="1">
    <location>
        <position position="216"/>
    </location>
</feature>